<sequence>MGLPRLSRLKLPSRNWLIFIGVVGSWTSALLYDRYHKKRAQRKWCELVSHIREETIPSNMMPRRITILLAAPPGDGLRVAREHFHEYVKPILVAGAMDWEVIEGRKEGEVRAGLAEKIRMMRRREGEVAVIEEGDDDEKFEREESVRALRGAMGIREWEGVRGDLVLGRHTWKEYVTGLHEGWLGPIDAPKPVEEEVPLQEISVTDPIPTTRQPPTQPPH</sequence>
<evidence type="ECO:0000313" key="14">
    <source>
        <dbReference type="EMBL" id="MDI1490737.1"/>
    </source>
</evidence>
<feature type="transmembrane region" description="Helical" evidence="13">
    <location>
        <begin position="16"/>
        <end position="33"/>
    </location>
</feature>
<keyword evidence="4" id="KW-0813">Transport</keyword>
<accession>A0AA43QQK0</accession>
<dbReference type="GO" id="GO:0015031">
    <property type="term" value="P:protein transport"/>
    <property type="evidence" value="ECO:0007669"/>
    <property type="project" value="UniProtKB-KW"/>
</dbReference>
<evidence type="ECO:0000256" key="5">
    <source>
        <dbReference type="ARBA" id="ARBA00022692"/>
    </source>
</evidence>
<keyword evidence="9" id="KW-0811">Translocation</keyword>
<feature type="compositionally biased region" description="Low complexity" evidence="12">
    <location>
        <begin position="205"/>
        <end position="214"/>
    </location>
</feature>
<evidence type="ECO:0000313" key="15">
    <source>
        <dbReference type="Proteomes" id="UP001161017"/>
    </source>
</evidence>
<comment type="similarity">
    <text evidence="2">Belongs to the TIM54 family.</text>
</comment>
<keyword evidence="15" id="KW-1185">Reference proteome</keyword>
<evidence type="ECO:0000256" key="13">
    <source>
        <dbReference type="SAM" id="Phobius"/>
    </source>
</evidence>
<evidence type="ECO:0000256" key="2">
    <source>
        <dbReference type="ARBA" id="ARBA00006355"/>
    </source>
</evidence>
<evidence type="ECO:0000256" key="7">
    <source>
        <dbReference type="ARBA" id="ARBA00022927"/>
    </source>
</evidence>
<keyword evidence="10" id="KW-0496">Mitochondrion</keyword>
<keyword evidence="8 13" id="KW-1133">Transmembrane helix</keyword>
<keyword evidence="6" id="KW-0999">Mitochondrion inner membrane</keyword>
<evidence type="ECO:0000256" key="1">
    <source>
        <dbReference type="ARBA" id="ARBA00004434"/>
    </source>
</evidence>
<dbReference type="GO" id="GO:0005743">
    <property type="term" value="C:mitochondrial inner membrane"/>
    <property type="evidence" value="ECO:0007669"/>
    <property type="project" value="UniProtKB-SubCell"/>
</dbReference>
<gene>
    <name evidence="14" type="primary">TIM54</name>
    <name evidence="14" type="ORF">OHK93_001941</name>
</gene>
<dbReference type="Proteomes" id="UP001161017">
    <property type="component" value="Unassembled WGS sequence"/>
</dbReference>
<evidence type="ECO:0000256" key="8">
    <source>
        <dbReference type="ARBA" id="ARBA00022989"/>
    </source>
</evidence>
<keyword evidence="5 13" id="KW-0812">Transmembrane</keyword>
<comment type="caution">
    <text evidence="14">The sequence shown here is derived from an EMBL/GenBank/DDBJ whole genome shotgun (WGS) entry which is preliminary data.</text>
</comment>
<evidence type="ECO:0000256" key="3">
    <source>
        <dbReference type="ARBA" id="ARBA00020796"/>
    </source>
</evidence>
<dbReference type="Pfam" id="PF11711">
    <property type="entry name" value="Tim54"/>
    <property type="match status" value="1"/>
</dbReference>
<evidence type="ECO:0000256" key="11">
    <source>
        <dbReference type="ARBA" id="ARBA00023136"/>
    </source>
</evidence>
<keyword evidence="7" id="KW-0653">Protein transport</keyword>
<name>A0AA43QQK0_9LECA</name>
<keyword evidence="11 13" id="KW-0472">Membrane</keyword>
<dbReference type="EMBL" id="JAPUFD010000012">
    <property type="protein sequence ID" value="MDI1490737.1"/>
    <property type="molecule type" value="Genomic_DNA"/>
</dbReference>
<protein>
    <recommendedName>
        <fullName evidence="3">Mitochondrial import inner membrane translocase subunit TIM54</fullName>
    </recommendedName>
</protein>
<evidence type="ECO:0000256" key="12">
    <source>
        <dbReference type="SAM" id="MobiDB-lite"/>
    </source>
</evidence>
<evidence type="ECO:0000256" key="10">
    <source>
        <dbReference type="ARBA" id="ARBA00023128"/>
    </source>
</evidence>
<reference evidence="14" key="1">
    <citation type="journal article" date="2023" name="Genome Biol. Evol.">
        <title>First Whole Genome Sequence and Flow Cytometry Genome Size Data for the Lichen-Forming Fungus Ramalina farinacea (Ascomycota).</title>
        <authorList>
            <person name="Llewellyn T."/>
            <person name="Mian S."/>
            <person name="Hill R."/>
            <person name="Leitch I.J."/>
            <person name="Gaya E."/>
        </authorList>
    </citation>
    <scope>NUCLEOTIDE SEQUENCE</scope>
    <source>
        <strain evidence="14">LIQ254RAFAR</strain>
    </source>
</reference>
<dbReference type="AlphaFoldDB" id="A0AA43QQK0"/>
<comment type="subcellular location">
    <subcellularLocation>
        <location evidence="1">Mitochondrion inner membrane</location>
        <topology evidence="1">Single-pass membrane protein</topology>
    </subcellularLocation>
</comment>
<feature type="region of interest" description="Disordered" evidence="12">
    <location>
        <begin position="189"/>
        <end position="220"/>
    </location>
</feature>
<evidence type="ECO:0000256" key="4">
    <source>
        <dbReference type="ARBA" id="ARBA00022448"/>
    </source>
</evidence>
<dbReference type="InterPro" id="IPR021056">
    <property type="entry name" value="Mt_import_IM_translocase_Tim54"/>
</dbReference>
<organism evidence="14 15">
    <name type="scientific">Ramalina farinacea</name>
    <dbReference type="NCBI Taxonomy" id="258253"/>
    <lineage>
        <taxon>Eukaryota</taxon>
        <taxon>Fungi</taxon>
        <taxon>Dikarya</taxon>
        <taxon>Ascomycota</taxon>
        <taxon>Pezizomycotina</taxon>
        <taxon>Lecanoromycetes</taxon>
        <taxon>OSLEUM clade</taxon>
        <taxon>Lecanoromycetidae</taxon>
        <taxon>Lecanorales</taxon>
        <taxon>Lecanorineae</taxon>
        <taxon>Ramalinaceae</taxon>
        <taxon>Ramalina</taxon>
    </lineage>
</organism>
<evidence type="ECO:0000256" key="9">
    <source>
        <dbReference type="ARBA" id="ARBA00023010"/>
    </source>
</evidence>
<evidence type="ECO:0000256" key="6">
    <source>
        <dbReference type="ARBA" id="ARBA00022792"/>
    </source>
</evidence>
<proteinExistence type="inferred from homology"/>